<name>A0A397S5P2_9GLOM</name>
<evidence type="ECO:0000313" key="4">
    <source>
        <dbReference type="EMBL" id="RIA81318.1"/>
    </source>
</evidence>
<evidence type="ECO:0000313" key="5">
    <source>
        <dbReference type="Proteomes" id="UP000265703"/>
    </source>
</evidence>
<keyword evidence="1" id="KW-0862">Zinc</keyword>
<comment type="caution">
    <text evidence="4">The sequence shown here is derived from an EMBL/GenBank/DDBJ whole genome shotgun (WGS) entry which is preliminary data.</text>
</comment>
<dbReference type="EMBL" id="QKYT01000814">
    <property type="protein sequence ID" value="RIA81318.1"/>
    <property type="molecule type" value="Genomic_DNA"/>
</dbReference>
<protein>
    <recommendedName>
        <fullName evidence="3">RING-type domain-containing protein</fullName>
    </recommendedName>
</protein>
<reference evidence="4 5" key="1">
    <citation type="submission" date="2018-06" db="EMBL/GenBank/DDBJ databases">
        <title>Comparative genomics reveals the genomic features of Rhizophagus irregularis, R. cerebriforme, R. diaphanum and Gigaspora rosea, and their symbiotic lifestyle signature.</title>
        <authorList>
            <person name="Morin E."/>
            <person name="San Clemente H."/>
            <person name="Chen E.C.H."/>
            <person name="De La Providencia I."/>
            <person name="Hainaut M."/>
            <person name="Kuo A."/>
            <person name="Kohler A."/>
            <person name="Murat C."/>
            <person name="Tang N."/>
            <person name="Roy S."/>
            <person name="Loubradou J."/>
            <person name="Henrissat B."/>
            <person name="Grigoriev I.V."/>
            <person name="Corradi N."/>
            <person name="Roux C."/>
            <person name="Martin F.M."/>
        </authorList>
    </citation>
    <scope>NUCLEOTIDE SEQUENCE [LARGE SCALE GENOMIC DNA]</scope>
    <source>
        <strain evidence="4 5">DAOM 227022</strain>
    </source>
</reference>
<gene>
    <name evidence="4" type="ORF">C1645_744613</name>
</gene>
<dbReference type="Proteomes" id="UP000265703">
    <property type="component" value="Unassembled WGS sequence"/>
</dbReference>
<organism evidence="4 5">
    <name type="scientific">Glomus cerebriforme</name>
    <dbReference type="NCBI Taxonomy" id="658196"/>
    <lineage>
        <taxon>Eukaryota</taxon>
        <taxon>Fungi</taxon>
        <taxon>Fungi incertae sedis</taxon>
        <taxon>Mucoromycota</taxon>
        <taxon>Glomeromycotina</taxon>
        <taxon>Glomeromycetes</taxon>
        <taxon>Glomerales</taxon>
        <taxon>Glomeraceae</taxon>
        <taxon>Glomus</taxon>
    </lineage>
</organism>
<dbReference type="InterPro" id="IPR001841">
    <property type="entry name" value="Znf_RING"/>
</dbReference>
<dbReference type="PROSITE" id="PS50089">
    <property type="entry name" value="ZF_RING_2"/>
    <property type="match status" value="1"/>
</dbReference>
<keyword evidence="1" id="KW-0479">Metal-binding</keyword>
<evidence type="ECO:0000256" key="1">
    <source>
        <dbReference type="PROSITE-ProRule" id="PRU00175"/>
    </source>
</evidence>
<evidence type="ECO:0000259" key="3">
    <source>
        <dbReference type="PROSITE" id="PS50089"/>
    </source>
</evidence>
<dbReference type="AlphaFoldDB" id="A0A397S5P2"/>
<evidence type="ECO:0000256" key="2">
    <source>
        <dbReference type="SAM" id="MobiDB-lite"/>
    </source>
</evidence>
<dbReference type="OrthoDB" id="2309359at2759"/>
<dbReference type="GO" id="GO:0008270">
    <property type="term" value="F:zinc ion binding"/>
    <property type="evidence" value="ECO:0007669"/>
    <property type="project" value="UniProtKB-KW"/>
</dbReference>
<feature type="domain" description="RING-type" evidence="3">
    <location>
        <begin position="131"/>
        <end position="169"/>
    </location>
</feature>
<keyword evidence="5" id="KW-1185">Reference proteome</keyword>
<feature type="region of interest" description="Disordered" evidence="2">
    <location>
        <begin position="1"/>
        <end position="42"/>
    </location>
</feature>
<feature type="compositionally biased region" description="Acidic residues" evidence="2">
    <location>
        <begin position="14"/>
        <end position="30"/>
    </location>
</feature>
<dbReference type="CDD" id="cd16448">
    <property type="entry name" value="RING-H2"/>
    <property type="match status" value="1"/>
</dbReference>
<keyword evidence="1" id="KW-0863">Zinc-finger</keyword>
<feature type="compositionally biased region" description="Polar residues" evidence="2">
    <location>
        <begin position="1"/>
        <end position="13"/>
    </location>
</feature>
<sequence>MENQGSVNPTSTTDYDDMGDLVYYDDDDIDGGGGEKSTERALAKEDILREEPDFSSIKSNEAIPDYGPCMECDTSILTEDPPRSLMLNVCGDMIHRTCAKNPDKRGVLHCSCSVADSSDPLLPQPTQFNKCAKCSIDISAEPPEPIVLLTCKHVVHFECIDNNKRKLCPGPYKKGLYCIRTVFVHHHTVYMLISYFF</sequence>
<proteinExistence type="predicted"/>
<accession>A0A397S5P2</accession>